<dbReference type="EMBL" id="JAOQAZ010000010">
    <property type="protein sequence ID" value="KAJ4263362.1"/>
    <property type="molecule type" value="Genomic_DNA"/>
</dbReference>
<evidence type="ECO:0000256" key="1">
    <source>
        <dbReference type="ARBA" id="ARBA00005176"/>
    </source>
</evidence>
<dbReference type="InterPro" id="IPR016161">
    <property type="entry name" value="Ald_DH/histidinol_DH"/>
</dbReference>
<proteinExistence type="inferred from homology"/>
<name>A0A9W8VEX8_9HYPO</name>
<evidence type="ECO:0000313" key="11">
    <source>
        <dbReference type="Proteomes" id="UP001152049"/>
    </source>
</evidence>
<evidence type="ECO:0000256" key="3">
    <source>
        <dbReference type="ARBA" id="ARBA00023002"/>
    </source>
</evidence>
<keyword evidence="3 8" id="KW-0560">Oxidoreductase</keyword>
<feature type="domain" description="Aldehyde dehydrogenase" evidence="9">
    <location>
        <begin position="24"/>
        <end position="486"/>
    </location>
</feature>
<dbReference type="EC" id="1.2.1.16" evidence="6"/>
<dbReference type="PROSITE" id="PS00687">
    <property type="entry name" value="ALDEHYDE_DEHYDR_GLU"/>
    <property type="match status" value="1"/>
</dbReference>
<comment type="caution">
    <text evidence="10">The sequence shown here is derived from an EMBL/GenBank/DDBJ whole genome shotgun (WGS) entry which is preliminary data.</text>
</comment>
<dbReference type="Gene3D" id="3.40.605.10">
    <property type="entry name" value="Aldehyde Dehydrogenase, Chain A, domain 1"/>
    <property type="match status" value="1"/>
</dbReference>
<dbReference type="GO" id="GO:0009450">
    <property type="term" value="P:gamma-aminobutyric acid catabolic process"/>
    <property type="evidence" value="ECO:0007669"/>
    <property type="project" value="TreeGrafter"/>
</dbReference>
<keyword evidence="11" id="KW-1185">Reference proteome</keyword>
<evidence type="ECO:0000256" key="6">
    <source>
        <dbReference type="ARBA" id="ARBA00067047"/>
    </source>
</evidence>
<comment type="pathway">
    <text evidence="1">Amino-acid degradation; 4-aminobutanoate degradation.</text>
</comment>
<dbReference type="InterPro" id="IPR050740">
    <property type="entry name" value="Aldehyde_DH_Superfamily"/>
</dbReference>
<comment type="catalytic activity">
    <reaction evidence="5">
        <text>succinate semialdehyde + NAD(+) + H2O = succinate + NADH + 2 H(+)</text>
        <dbReference type="Rhea" id="RHEA:13217"/>
        <dbReference type="ChEBI" id="CHEBI:15377"/>
        <dbReference type="ChEBI" id="CHEBI:15378"/>
        <dbReference type="ChEBI" id="CHEBI:30031"/>
        <dbReference type="ChEBI" id="CHEBI:57540"/>
        <dbReference type="ChEBI" id="CHEBI:57706"/>
        <dbReference type="ChEBI" id="CHEBI:57945"/>
        <dbReference type="EC" id="1.2.1.16"/>
    </reaction>
</comment>
<dbReference type="InterPro" id="IPR029510">
    <property type="entry name" value="Ald_DH_CS_GLU"/>
</dbReference>
<sequence>MSSFASHLKDPSLVVGKAYINGEWVSSALHKHFEVRNPSTDQVIGSLPESTPEDLAYATRAADAAFLLWRTQSGRQRGRLLRNLADLITENKDDISKVITMENGKSRADAEAEVISAAGYFEWYSEEAPRLYGDIVPHSQPGARIQILKQPIGVCGLITPWNYPLAMAARKLAPALASGCTAILKSDGNAPYSANTLAVLAERAGIPKGVLNILTALDNTPELGLALCESDIIKKVSFTGSTRVGKLLAKQSASTLKKLSLELGGNAPFIIFEDADLDIAISSAIVAKFKVSGQTCVCANRIYVHESLYEEFARRLVEEVSKFKVGDASSDPSVTHGPLTISPDKVEQHIQDALSKNATLLCGGKRLSSLGGKNFFEPTVLGDVDETMIITQEETFGPVAPLLKFKTEDEVVKRANSIDVGLGSYIMTNDLNRAHRVQERLEFGMVAINTGAIADWAAPFGGIKHSGMGCEGSKYGVDDYMVLKAVITGGINTAYTRHDD</sequence>
<evidence type="ECO:0000259" key="9">
    <source>
        <dbReference type="Pfam" id="PF00171"/>
    </source>
</evidence>
<comment type="similarity">
    <text evidence="2 8">Belongs to the aldehyde dehydrogenase family.</text>
</comment>
<dbReference type="InterPro" id="IPR015590">
    <property type="entry name" value="Aldehyde_DH_dom"/>
</dbReference>
<evidence type="ECO:0000256" key="8">
    <source>
        <dbReference type="RuleBase" id="RU003345"/>
    </source>
</evidence>
<organism evidence="10 11">
    <name type="scientific">Fusarium torreyae</name>
    <dbReference type="NCBI Taxonomy" id="1237075"/>
    <lineage>
        <taxon>Eukaryota</taxon>
        <taxon>Fungi</taxon>
        <taxon>Dikarya</taxon>
        <taxon>Ascomycota</taxon>
        <taxon>Pezizomycotina</taxon>
        <taxon>Sordariomycetes</taxon>
        <taxon>Hypocreomycetidae</taxon>
        <taxon>Hypocreales</taxon>
        <taxon>Nectriaceae</taxon>
        <taxon>Fusarium</taxon>
    </lineage>
</organism>
<evidence type="ECO:0000256" key="4">
    <source>
        <dbReference type="ARBA" id="ARBA00050387"/>
    </source>
</evidence>
<gene>
    <name evidence="10" type="ORF">NW762_006181</name>
</gene>
<dbReference type="Proteomes" id="UP001152049">
    <property type="component" value="Unassembled WGS sequence"/>
</dbReference>
<dbReference type="SUPFAM" id="SSF53720">
    <property type="entry name" value="ALDH-like"/>
    <property type="match status" value="1"/>
</dbReference>
<dbReference type="Gene3D" id="3.40.309.10">
    <property type="entry name" value="Aldehyde Dehydrogenase, Chain A, domain 2"/>
    <property type="match status" value="1"/>
</dbReference>
<evidence type="ECO:0000256" key="7">
    <source>
        <dbReference type="PROSITE-ProRule" id="PRU10007"/>
    </source>
</evidence>
<dbReference type="InterPro" id="IPR016162">
    <property type="entry name" value="Ald_DH_N"/>
</dbReference>
<protein>
    <recommendedName>
        <fullName evidence="6">succinate-semialdehyde dehydrogenase [NAD(P)(+)]</fullName>
        <ecNumber evidence="6">1.2.1.16</ecNumber>
    </recommendedName>
</protein>
<evidence type="ECO:0000256" key="5">
    <source>
        <dbReference type="ARBA" id="ARBA00052698"/>
    </source>
</evidence>
<evidence type="ECO:0000256" key="2">
    <source>
        <dbReference type="ARBA" id="ARBA00009986"/>
    </source>
</evidence>
<accession>A0A9W8VEX8</accession>
<reference evidence="10" key="1">
    <citation type="submission" date="2022-09" db="EMBL/GenBank/DDBJ databases">
        <title>Fusarium specimens isolated from Avocado Roots.</title>
        <authorList>
            <person name="Stajich J."/>
            <person name="Roper C."/>
            <person name="Heimlech-Rivalta G."/>
        </authorList>
    </citation>
    <scope>NUCLEOTIDE SEQUENCE</scope>
    <source>
        <strain evidence="10">CF00136</strain>
    </source>
</reference>
<dbReference type="FunFam" id="3.40.309.10:FF:000004">
    <property type="entry name" value="Succinate-semialdehyde dehydrogenase I"/>
    <property type="match status" value="1"/>
</dbReference>
<dbReference type="OrthoDB" id="310895at2759"/>
<dbReference type="GO" id="GO:0004777">
    <property type="term" value="F:succinate-semialdehyde dehydrogenase (NAD+) activity"/>
    <property type="evidence" value="ECO:0007669"/>
    <property type="project" value="TreeGrafter"/>
</dbReference>
<dbReference type="Pfam" id="PF00171">
    <property type="entry name" value="Aldedh"/>
    <property type="match status" value="1"/>
</dbReference>
<comment type="catalytic activity">
    <reaction evidence="4">
        <text>succinate semialdehyde + NADP(+) + H2O = succinate + NADPH + 2 H(+)</text>
        <dbReference type="Rhea" id="RHEA:13213"/>
        <dbReference type="ChEBI" id="CHEBI:15377"/>
        <dbReference type="ChEBI" id="CHEBI:15378"/>
        <dbReference type="ChEBI" id="CHEBI:30031"/>
        <dbReference type="ChEBI" id="CHEBI:57706"/>
        <dbReference type="ChEBI" id="CHEBI:57783"/>
        <dbReference type="ChEBI" id="CHEBI:58349"/>
        <dbReference type="EC" id="1.2.1.16"/>
    </reaction>
</comment>
<dbReference type="FunFam" id="3.40.605.10:FF:000005">
    <property type="entry name" value="Succinate-semialdehyde dehydrogenase I"/>
    <property type="match status" value="1"/>
</dbReference>
<dbReference type="GO" id="GO:0005737">
    <property type="term" value="C:cytoplasm"/>
    <property type="evidence" value="ECO:0007669"/>
    <property type="project" value="TreeGrafter"/>
</dbReference>
<dbReference type="PANTHER" id="PTHR43353:SF11">
    <property type="entry name" value="SUCCINATE SEMIALDEHYDE DEHYDROGENASE (EUROFUNG)"/>
    <property type="match status" value="1"/>
</dbReference>
<dbReference type="PANTHER" id="PTHR43353">
    <property type="entry name" value="SUCCINATE-SEMIALDEHYDE DEHYDROGENASE, MITOCHONDRIAL"/>
    <property type="match status" value="1"/>
</dbReference>
<dbReference type="InterPro" id="IPR016163">
    <property type="entry name" value="Ald_DH_C"/>
</dbReference>
<dbReference type="CDD" id="cd07103">
    <property type="entry name" value="ALDH_F5_SSADH_GabD"/>
    <property type="match status" value="1"/>
</dbReference>
<evidence type="ECO:0000313" key="10">
    <source>
        <dbReference type="EMBL" id="KAJ4263362.1"/>
    </source>
</evidence>
<feature type="active site" evidence="7">
    <location>
        <position position="262"/>
    </location>
</feature>
<dbReference type="AlphaFoldDB" id="A0A9W8VEX8"/>